<dbReference type="Proteomes" id="UP001159042">
    <property type="component" value="Unassembled WGS sequence"/>
</dbReference>
<gene>
    <name evidence="3" type="ORF">NQ315_003872</name>
</gene>
<dbReference type="GO" id="GO:0005975">
    <property type="term" value="P:carbohydrate metabolic process"/>
    <property type="evidence" value="ECO:0007669"/>
    <property type="project" value="InterPro"/>
</dbReference>
<dbReference type="AlphaFoldDB" id="A0AAV8VY96"/>
<keyword evidence="4" id="KW-1185">Reference proteome</keyword>
<name>A0AAV8VY96_9CUCU</name>
<accession>A0AAV8VY96</accession>
<dbReference type="Gene3D" id="2.170.140.10">
    <property type="entry name" value="Chitin binding domain"/>
    <property type="match status" value="1"/>
</dbReference>
<dbReference type="InterPro" id="IPR011330">
    <property type="entry name" value="Glyco_hydro/deAcase_b/a-brl"/>
</dbReference>
<protein>
    <recommendedName>
        <fullName evidence="2">Chitin-binding type-2 domain-containing protein</fullName>
    </recommendedName>
</protein>
<dbReference type="PANTHER" id="PTHR45985:SF3">
    <property type="entry name" value="CHITIN DEACETYLASE-LIKE 4"/>
    <property type="match status" value="1"/>
</dbReference>
<dbReference type="GO" id="GO:0005576">
    <property type="term" value="C:extracellular region"/>
    <property type="evidence" value="ECO:0007669"/>
    <property type="project" value="InterPro"/>
</dbReference>
<dbReference type="PANTHER" id="PTHR45985">
    <property type="match status" value="1"/>
</dbReference>
<dbReference type="InterPro" id="IPR002557">
    <property type="entry name" value="Chitin-bd_dom"/>
</dbReference>
<dbReference type="SUPFAM" id="SSF57625">
    <property type="entry name" value="Invertebrate chitin-binding proteins"/>
    <property type="match status" value="1"/>
</dbReference>
<dbReference type="GO" id="GO:0016810">
    <property type="term" value="F:hydrolase activity, acting on carbon-nitrogen (but not peptide) bonds"/>
    <property type="evidence" value="ECO:0007669"/>
    <property type="project" value="InterPro"/>
</dbReference>
<evidence type="ECO:0000259" key="2">
    <source>
        <dbReference type="PROSITE" id="PS50940"/>
    </source>
</evidence>
<feature type="domain" description="Chitin-binding type-2" evidence="2">
    <location>
        <begin position="35"/>
        <end position="92"/>
    </location>
</feature>
<dbReference type="PROSITE" id="PS50940">
    <property type="entry name" value="CHIT_BIND_II"/>
    <property type="match status" value="1"/>
</dbReference>
<dbReference type="Pfam" id="PF01607">
    <property type="entry name" value="CBM_14"/>
    <property type="match status" value="1"/>
</dbReference>
<dbReference type="InterPro" id="IPR036508">
    <property type="entry name" value="Chitin-bd_dom_sf"/>
</dbReference>
<comment type="caution">
    <text evidence="3">The sequence shown here is derived from an EMBL/GenBank/DDBJ whole genome shotgun (WGS) entry which is preliminary data.</text>
</comment>
<organism evidence="3 4">
    <name type="scientific">Exocentrus adspersus</name>
    <dbReference type="NCBI Taxonomy" id="1586481"/>
    <lineage>
        <taxon>Eukaryota</taxon>
        <taxon>Metazoa</taxon>
        <taxon>Ecdysozoa</taxon>
        <taxon>Arthropoda</taxon>
        <taxon>Hexapoda</taxon>
        <taxon>Insecta</taxon>
        <taxon>Pterygota</taxon>
        <taxon>Neoptera</taxon>
        <taxon>Endopterygota</taxon>
        <taxon>Coleoptera</taxon>
        <taxon>Polyphaga</taxon>
        <taxon>Cucujiformia</taxon>
        <taxon>Chrysomeloidea</taxon>
        <taxon>Cerambycidae</taxon>
        <taxon>Lamiinae</taxon>
        <taxon>Acanthocinini</taxon>
        <taxon>Exocentrus</taxon>
    </lineage>
</organism>
<dbReference type="SMART" id="SM00494">
    <property type="entry name" value="ChtBD2"/>
    <property type="match status" value="1"/>
</dbReference>
<proteinExistence type="predicted"/>
<evidence type="ECO:0000313" key="4">
    <source>
        <dbReference type="Proteomes" id="UP001159042"/>
    </source>
</evidence>
<dbReference type="InterPro" id="IPR052740">
    <property type="entry name" value="CE4"/>
</dbReference>
<evidence type="ECO:0000256" key="1">
    <source>
        <dbReference type="SAM" id="SignalP"/>
    </source>
</evidence>
<dbReference type="Pfam" id="PF01522">
    <property type="entry name" value="Polysacc_deac_1"/>
    <property type="match status" value="1"/>
</dbReference>
<reference evidence="3 4" key="1">
    <citation type="journal article" date="2023" name="Insect Mol. Biol.">
        <title>Genome sequencing provides insights into the evolution of gene families encoding plant cell wall-degrading enzymes in longhorned beetles.</title>
        <authorList>
            <person name="Shin N.R."/>
            <person name="Okamura Y."/>
            <person name="Kirsch R."/>
            <person name="Pauchet Y."/>
        </authorList>
    </citation>
    <scope>NUCLEOTIDE SEQUENCE [LARGE SCALE GENOMIC DNA]</scope>
    <source>
        <strain evidence="3">EAD_L_NR</strain>
    </source>
</reference>
<evidence type="ECO:0000313" key="3">
    <source>
        <dbReference type="EMBL" id="KAJ8919288.1"/>
    </source>
</evidence>
<feature type="signal peptide" evidence="1">
    <location>
        <begin position="1"/>
        <end position="19"/>
    </location>
</feature>
<dbReference type="SUPFAM" id="SSF88713">
    <property type="entry name" value="Glycoside hydrolase/deacetylase"/>
    <property type="match status" value="1"/>
</dbReference>
<dbReference type="InterPro" id="IPR002509">
    <property type="entry name" value="NODB_dom"/>
</dbReference>
<dbReference type="Gene3D" id="3.20.20.370">
    <property type="entry name" value="Glycoside hydrolase/deacetylase"/>
    <property type="match status" value="1"/>
</dbReference>
<feature type="chain" id="PRO_5043361783" description="Chitin-binding type-2 domain-containing protein" evidence="1">
    <location>
        <begin position="20"/>
        <end position="463"/>
    </location>
</feature>
<keyword evidence="1" id="KW-0732">Signal</keyword>
<dbReference type="GO" id="GO:0008061">
    <property type="term" value="F:chitin binding"/>
    <property type="evidence" value="ECO:0007669"/>
    <property type="project" value="InterPro"/>
</dbReference>
<dbReference type="EMBL" id="JANEYG010000019">
    <property type="protein sequence ID" value="KAJ8919288.1"/>
    <property type="molecule type" value="Genomic_DNA"/>
</dbReference>
<sequence>MMCVSFYMIFIHSFFAVTSQNDQKKSKADDKKNEDFECPHSTGNGNYADPATCKRFYQCVDGYPYVNRCPSGLYFDDISKFCTFKNEARCGPIATTPGPVTEPPTDLAVKCDPAECQLPYCFCSKDGTLIPGGINPEETPQMILLTFDGAINLNNYDHYRKVFNHKRRNPNGCEIKGTFFISHEYSNYHMIQELASEGHEIATETISLQSGLEDKGYEEWVGEMVGMRDILKHLSNISKSEVVGMRAPFLKPGRNTQYKVLEEFGYIYDSSIGVPALPIPVWPYTLDYKIPHECKSGTCPSRSFPGVWEVPLNTHYVEGFEGGHCPYLDQCVLHNHDAEDVSEWLQEDFFEGLHKFLDWVITLPDVWFVTTTQALTWMTDPKPAKQLNNYEPWDCKKRDNLPPAPCKLPNKCALSFKRPELNVTDTRYLETCNECPNQYPWLGDASGSGIPGKDNYVPDNVRK</sequence>